<proteinExistence type="predicted"/>
<evidence type="ECO:0000313" key="1">
    <source>
        <dbReference type="EMBL" id="UZJ30098.1"/>
    </source>
</evidence>
<sequence length="87" mass="10020">MRPRTGQEVLDVDDPQVTGMDADGRPQAILRYEYRGLAHLRKYIWQTVHATLHINSYEESILAWRVTWALIVHPVVIAFTDGTETDD</sequence>
<protein>
    <submittedName>
        <fullName evidence="1">Uncharacterized protein</fullName>
    </submittedName>
</protein>
<accession>A0ABY6P8E7</accession>
<name>A0ABY6P8E7_9ACTN</name>
<evidence type="ECO:0000313" key="2">
    <source>
        <dbReference type="Proteomes" id="UP001164959"/>
    </source>
</evidence>
<organism evidence="1 2">
    <name type="scientific">Streptomyces endophytica</name>
    <dbReference type="NCBI Taxonomy" id="2991496"/>
    <lineage>
        <taxon>Bacteria</taxon>
        <taxon>Bacillati</taxon>
        <taxon>Actinomycetota</taxon>
        <taxon>Actinomycetes</taxon>
        <taxon>Kitasatosporales</taxon>
        <taxon>Streptomycetaceae</taxon>
        <taxon>Streptomyces</taxon>
    </lineage>
</organism>
<keyword evidence="2" id="KW-1185">Reference proteome</keyword>
<dbReference type="Proteomes" id="UP001164959">
    <property type="component" value="Chromosome"/>
</dbReference>
<gene>
    <name evidence="1" type="ORF">OJ254_06315</name>
</gene>
<dbReference type="RefSeq" id="WP_265361577.1">
    <property type="nucleotide sequence ID" value="NZ_CP110636.1"/>
</dbReference>
<dbReference type="EMBL" id="CP110636">
    <property type="protein sequence ID" value="UZJ30098.1"/>
    <property type="molecule type" value="Genomic_DNA"/>
</dbReference>
<reference evidence="1" key="1">
    <citation type="submission" date="2022-11" db="EMBL/GenBank/DDBJ databases">
        <title>Identification and genomic analyses of a novel endophytic actinobacterium Streptomyces endophytica sp. nov. with potential for biocontrol of Yam anthracnose.</title>
        <authorList>
            <person name="Huang X."/>
        </authorList>
    </citation>
    <scope>NUCLEOTIDE SEQUENCE</scope>
    <source>
        <strain evidence="1">HNM0140</strain>
    </source>
</reference>